<comment type="caution">
    <text evidence="3">The sequence shown here is derived from an EMBL/GenBank/DDBJ whole genome shotgun (WGS) entry which is preliminary data.</text>
</comment>
<keyword evidence="4" id="KW-1185">Reference proteome</keyword>
<dbReference type="EMBL" id="JACHEH010000003">
    <property type="protein sequence ID" value="MBB6167967.1"/>
    <property type="molecule type" value="Genomic_DNA"/>
</dbReference>
<dbReference type="InterPro" id="IPR029063">
    <property type="entry name" value="SAM-dependent_MTases_sf"/>
</dbReference>
<dbReference type="InterPro" id="IPR041698">
    <property type="entry name" value="Methyltransf_25"/>
</dbReference>
<feature type="region of interest" description="Disordered" evidence="1">
    <location>
        <begin position="289"/>
        <end position="316"/>
    </location>
</feature>
<dbReference type="Gene3D" id="3.40.50.150">
    <property type="entry name" value="Vaccinia Virus protein VP39"/>
    <property type="match status" value="1"/>
</dbReference>
<dbReference type="SUPFAM" id="SSF53335">
    <property type="entry name" value="S-adenosyl-L-methionine-dependent methyltransferases"/>
    <property type="match status" value="1"/>
</dbReference>
<evidence type="ECO:0000313" key="4">
    <source>
        <dbReference type="Proteomes" id="UP000588017"/>
    </source>
</evidence>
<dbReference type="Proteomes" id="UP000588017">
    <property type="component" value="Unassembled WGS sequence"/>
</dbReference>
<name>A0A841K633_9HYPH</name>
<sequence>MSGFSADWLALREPADHAARSRALLDRAAAAVAGRQPVHVLDLGCGTGSNLRAMAVHLGGNQHWQLVDHDPLLLAKARAELRRWADAVLRDGEDMLELSFSGRRIAISFIAFELSGGVGPLLVEPVDLVTAAALFDLASPAWITAFVRTVAAAGLPFYTALTFDGRYDWEPSHPDDAAVRRAFLAHQRQDKGFGPAAGPDATALLAAGFRAAGYAVSEEQSPWRLTGRERALIASLADGTAAAAGETGQLSDERLAAWRAARRLAESCLIGHADLLALPSAGQCGGWAASAPARRHGARSRARGRRRCAAPPAPRA</sequence>
<feature type="compositionally biased region" description="Basic residues" evidence="1">
    <location>
        <begin position="293"/>
        <end position="308"/>
    </location>
</feature>
<dbReference type="RefSeq" id="WP_183333972.1">
    <property type="nucleotide sequence ID" value="NZ_BMHX01000003.1"/>
</dbReference>
<evidence type="ECO:0000313" key="3">
    <source>
        <dbReference type="EMBL" id="MBB6167967.1"/>
    </source>
</evidence>
<proteinExistence type="predicted"/>
<feature type="domain" description="Methyltransferase" evidence="2">
    <location>
        <begin position="40"/>
        <end position="110"/>
    </location>
</feature>
<dbReference type="AlphaFoldDB" id="A0A841K633"/>
<accession>A0A841K633</accession>
<evidence type="ECO:0000256" key="1">
    <source>
        <dbReference type="SAM" id="MobiDB-lite"/>
    </source>
</evidence>
<evidence type="ECO:0000259" key="2">
    <source>
        <dbReference type="Pfam" id="PF13649"/>
    </source>
</evidence>
<reference evidence="3 4" key="1">
    <citation type="submission" date="2020-08" db="EMBL/GenBank/DDBJ databases">
        <title>Genomic Encyclopedia of Type Strains, Phase IV (KMG-IV): sequencing the most valuable type-strain genomes for metagenomic binning, comparative biology and taxonomic classification.</title>
        <authorList>
            <person name="Goeker M."/>
        </authorList>
    </citation>
    <scope>NUCLEOTIDE SEQUENCE [LARGE SCALE GENOMIC DNA]</scope>
    <source>
        <strain evidence="3 4">DSM 101465</strain>
    </source>
</reference>
<gene>
    <name evidence="3" type="ORF">HNQ73_001590</name>
</gene>
<dbReference type="Pfam" id="PF13649">
    <property type="entry name" value="Methyltransf_25"/>
    <property type="match status" value="1"/>
</dbReference>
<organism evidence="3 4">
    <name type="scientific">Chelatococcus composti</name>
    <dbReference type="NCBI Taxonomy" id="1743235"/>
    <lineage>
        <taxon>Bacteria</taxon>
        <taxon>Pseudomonadati</taxon>
        <taxon>Pseudomonadota</taxon>
        <taxon>Alphaproteobacteria</taxon>
        <taxon>Hyphomicrobiales</taxon>
        <taxon>Chelatococcaceae</taxon>
        <taxon>Chelatococcus</taxon>
    </lineage>
</organism>
<protein>
    <recommendedName>
        <fullName evidence="2">Methyltransferase domain-containing protein</fullName>
    </recommendedName>
</protein>